<keyword evidence="7" id="KW-1133">Transmembrane helix</keyword>
<evidence type="ECO:0000256" key="1">
    <source>
        <dbReference type="ARBA" id="ARBA00004141"/>
    </source>
</evidence>
<keyword evidence="6" id="KW-0407">Ion channel</keyword>
<dbReference type="GO" id="GO:0005254">
    <property type="term" value="F:chloride channel activity"/>
    <property type="evidence" value="ECO:0007669"/>
    <property type="project" value="UniProtKB-ARBA"/>
</dbReference>
<dbReference type="PRINTS" id="PR00253">
    <property type="entry name" value="GABAARECEPTR"/>
</dbReference>
<keyword evidence="7" id="KW-0472">Membrane</keyword>
<dbReference type="InterPro" id="IPR036719">
    <property type="entry name" value="Neuro-gated_channel_TM_sf"/>
</dbReference>
<dbReference type="CDD" id="cd19062">
    <property type="entry name" value="LGIC_TM_GluCl"/>
    <property type="match status" value="1"/>
</dbReference>
<evidence type="ECO:0000256" key="6">
    <source>
        <dbReference type="ARBA" id="ARBA00023303"/>
    </source>
</evidence>
<dbReference type="InterPro" id="IPR044721">
    <property type="entry name" value="GluCl_TM"/>
</dbReference>
<gene>
    <name evidence="9" type="ORF">Fcan01_21131</name>
</gene>
<dbReference type="InterPro" id="IPR038050">
    <property type="entry name" value="Neuro_actylchol_rec"/>
</dbReference>
<name>A0A226DFL3_FOLCA</name>
<evidence type="ECO:0000256" key="7">
    <source>
        <dbReference type="SAM" id="Phobius"/>
    </source>
</evidence>
<dbReference type="GO" id="GO:0005230">
    <property type="term" value="F:extracellular ligand-gated monoatomic ion channel activity"/>
    <property type="evidence" value="ECO:0007669"/>
    <property type="project" value="InterPro"/>
</dbReference>
<evidence type="ECO:0000259" key="8">
    <source>
        <dbReference type="Pfam" id="PF02932"/>
    </source>
</evidence>
<keyword evidence="7" id="KW-0812">Transmembrane</keyword>
<feature type="transmembrane region" description="Helical" evidence="7">
    <location>
        <begin position="272"/>
        <end position="295"/>
    </location>
</feature>
<dbReference type="Proteomes" id="UP000198287">
    <property type="component" value="Unassembled WGS sequence"/>
</dbReference>
<dbReference type="SUPFAM" id="SSF63712">
    <property type="entry name" value="Nicotinic receptor ligand binding domain-like"/>
    <property type="match status" value="1"/>
</dbReference>
<dbReference type="Pfam" id="PF02932">
    <property type="entry name" value="Neur_chan_memb"/>
    <property type="match status" value="1"/>
</dbReference>
<dbReference type="InterPro" id="IPR006028">
    <property type="entry name" value="GABAA/Glycine_rcpt"/>
</dbReference>
<evidence type="ECO:0000256" key="3">
    <source>
        <dbReference type="ARBA" id="ARBA00022448"/>
    </source>
</evidence>
<keyword evidence="4" id="KW-1003">Cell membrane</keyword>
<proteinExistence type="predicted"/>
<dbReference type="InterPro" id="IPR036734">
    <property type="entry name" value="Neur_chan_lig-bd_sf"/>
</dbReference>
<dbReference type="GO" id="GO:0004888">
    <property type="term" value="F:transmembrane signaling receptor activity"/>
    <property type="evidence" value="ECO:0007669"/>
    <property type="project" value="InterPro"/>
</dbReference>
<dbReference type="FunFam" id="1.20.58.390:FF:000024">
    <property type="entry name" value="Glutamate-gated chloride channel alpha"/>
    <property type="match status" value="1"/>
</dbReference>
<evidence type="ECO:0000256" key="4">
    <source>
        <dbReference type="ARBA" id="ARBA00022475"/>
    </source>
</evidence>
<dbReference type="EMBL" id="LNIX01000020">
    <property type="protein sequence ID" value="OXA43920.1"/>
    <property type="molecule type" value="Genomic_DNA"/>
</dbReference>
<dbReference type="GO" id="GO:0005886">
    <property type="term" value="C:plasma membrane"/>
    <property type="evidence" value="ECO:0007669"/>
    <property type="project" value="UniProtKB-SubCell"/>
</dbReference>
<evidence type="ECO:0000313" key="10">
    <source>
        <dbReference type="Proteomes" id="UP000198287"/>
    </source>
</evidence>
<evidence type="ECO:0000256" key="2">
    <source>
        <dbReference type="ARBA" id="ARBA00004236"/>
    </source>
</evidence>
<evidence type="ECO:0000256" key="5">
    <source>
        <dbReference type="ARBA" id="ARBA00023065"/>
    </source>
</evidence>
<reference evidence="9 10" key="1">
    <citation type="submission" date="2015-12" db="EMBL/GenBank/DDBJ databases">
        <title>The genome of Folsomia candida.</title>
        <authorList>
            <person name="Faddeeva A."/>
            <person name="Derks M.F."/>
            <person name="Anvar Y."/>
            <person name="Smit S."/>
            <person name="Van Straalen N."/>
            <person name="Roelofs D."/>
        </authorList>
    </citation>
    <scope>NUCLEOTIDE SEQUENCE [LARGE SCALE GENOMIC DNA]</scope>
    <source>
        <strain evidence="9 10">VU population</strain>
        <tissue evidence="9">Whole body</tissue>
    </source>
</reference>
<feature type="transmembrane region" description="Helical" evidence="7">
    <location>
        <begin position="155"/>
        <end position="174"/>
    </location>
</feature>
<evidence type="ECO:0000313" key="9">
    <source>
        <dbReference type="EMBL" id="OXA43920.1"/>
    </source>
</evidence>
<keyword evidence="5" id="KW-0406">Ion transport</keyword>
<feature type="domain" description="Neurotransmitter-gated ion-channel transmembrane" evidence="8">
    <location>
        <begin position="97"/>
        <end position="211"/>
    </location>
</feature>
<dbReference type="InterPro" id="IPR006201">
    <property type="entry name" value="Neur_channel"/>
</dbReference>
<protein>
    <submittedName>
        <fullName evidence="9">Glutamate-gated chloride channel</fullName>
    </submittedName>
</protein>
<feature type="transmembrane region" description="Helical" evidence="7">
    <location>
        <begin position="90"/>
        <end position="114"/>
    </location>
</feature>
<dbReference type="GO" id="GO:0099095">
    <property type="term" value="F:ligand-gated monoatomic anion channel activity"/>
    <property type="evidence" value="ECO:0007669"/>
    <property type="project" value="UniProtKB-ARBA"/>
</dbReference>
<organism evidence="9 10">
    <name type="scientific">Folsomia candida</name>
    <name type="common">Springtail</name>
    <dbReference type="NCBI Taxonomy" id="158441"/>
    <lineage>
        <taxon>Eukaryota</taxon>
        <taxon>Metazoa</taxon>
        <taxon>Ecdysozoa</taxon>
        <taxon>Arthropoda</taxon>
        <taxon>Hexapoda</taxon>
        <taxon>Collembola</taxon>
        <taxon>Entomobryomorpha</taxon>
        <taxon>Isotomoidea</taxon>
        <taxon>Isotomidae</taxon>
        <taxon>Proisotominae</taxon>
        <taxon>Folsomia</taxon>
    </lineage>
</organism>
<keyword evidence="10" id="KW-1185">Reference proteome</keyword>
<dbReference type="OMA" id="WEMEHAV"/>
<dbReference type="Gene3D" id="1.20.58.390">
    <property type="entry name" value="Neurotransmitter-gated ion-channel transmembrane domain"/>
    <property type="match status" value="1"/>
</dbReference>
<sequence length="305" mass="34608">MRSKVICITLSCQTSTSGYFLMAKSSTVFDGWTTEDLIFKWKPLDPVQVTSDLHLPRFALEEFTTDYCDSMTNTGTYSCLRVDLLFKREFSYYLIQIYIPCCMLVIVSWVSFWLDQSAVPARVSLGVTTLLTMATQTSGINQTLPPVSYTKALDVWTGVCLTFVFGALLEFALVNYASRSDQHRENVKKQRRQWELEQAAALEAAAAVAAADHMEDGTAVFGMKPIVRHPREALALDKARQCEIHMAMAPKREGCARTWLSKFPSRSKRIDVVSRITFPLIFALFNLAYWCAYLLRKDDSETHKD</sequence>
<dbReference type="InterPro" id="IPR006029">
    <property type="entry name" value="Neurotrans-gated_channel_TM"/>
</dbReference>
<keyword evidence="3" id="KW-0813">Transport</keyword>
<comment type="caution">
    <text evidence="9">The sequence shown here is derived from an EMBL/GenBank/DDBJ whole genome shotgun (WGS) entry which is preliminary data.</text>
</comment>
<comment type="subcellular location">
    <subcellularLocation>
        <location evidence="2">Cell membrane</location>
    </subcellularLocation>
    <subcellularLocation>
        <location evidence="1">Membrane</location>
        <topology evidence="1">Multi-pass membrane protein</topology>
    </subcellularLocation>
</comment>
<accession>A0A226DFL3</accession>
<dbReference type="Gene3D" id="2.70.170.10">
    <property type="entry name" value="Neurotransmitter-gated ion-channel ligand-binding domain"/>
    <property type="match status" value="1"/>
</dbReference>
<dbReference type="SUPFAM" id="SSF90112">
    <property type="entry name" value="Neurotransmitter-gated ion-channel transmembrane pore"/>
    <property type="match status" value="1"/>
</dbReference>
<dbReference type="OrthoDB" id="442503at2759"/>
<dbReference type="AlphaFoldDB" id="A0A226DFL3"/>
<dbReference type="PANTHER" id="PTHR18945">
    <property type="entry name" value="NEUROTRANSMITTER GATED ION CHANNEL"/>
    <property type="match status" value="1"/>
</dbReference>